<dbReference type="InterPro" id="IPR055259">
    <property type="entry name" value="YkvP/CgeB_Glyco_trans-like"/>
</dbReference>
<dbReference type="PANTHER" id="PTHR12526">
    <property type="entry name" value="GLYCOSYLTRANSFERASE"/>
    <property type="match status" value="1"/>
</dbReference>
<keyword evidence="1" id="KW-1133">Transmembrane helix</keyword>
<keyword evidence="3" id="KW-0808">Transferase</keyword>
<name>A0A2Z4Y6L3_SUMC1</name>
<proteinExistence type="predicted"/>
<organism evidence="3 4">
    <name type="scientific">Sumerlaea chitinivorans</name>
    <dbReference type="NCBI Taxonomy" id="2250252"/>
    <lineage>
        <taxon>Bacteria</taxon>
        <taxon>Candidatus Sumerlaeota</taxon>
        <taxon>Candidatus Sumerlaeia</taxon>
        <taxon>Candidatus Sumerlaeales</taxon>
        <taxon>Candidatus Sumerlaeaceae</taxon>
        <taxon>Candidatus Sumerlaea</taxon>
    </lineage>
</organism>
<dbReference type="AlphaFoldDB" id="A0A2Z4Y6L3"/>
<protein>
    <submittedName>
        <fullName evidence="3">Glycosyltransferase</fullName>
    </submittedName>
</protein>
<dbReference type="Gene3D" id="3.40.50.2000">
    <property type="entry name" value="Glycogen Phosphorylase B"/>
    <property type="match status" value="1"/>
</dbReference>
<gene>
    <name evidence="3" type="ORF">BRCON_1792</name>
</gene>
<accession>A0A2Z4Y6L3</accession>
<feature type="transmembrane region" description="Helical" evidence="1">
    <location>
        <begin position="6"/>
        <end position="27"/>
    </location>
</feature>
<evidence type="ECO:0000259" key="2">
    <source>
        <dbReference type="Pfam" id="PF13524"/>
    </source>
</evidence>
<keyword evidence="1" id="KW-0472">Membrane</keyword>
<sequence>MHAPLQWLTFLVFGVGVFIVVGARWLILRFARFEPRREGAPHQFDVICISHVPWSHIWQRNHHTMTRLARRRKVVYVEDFATSYLHVFARWAPGSYRALFWRHPAVRIRHPLLMPGESRFAAVRSLNRWILATNLLWYEWRLDMRNTVYWFYYPAAVYVVERCRPSAVVYDIQDEYSAFVWAPRDISTRERELIRLADVMFAGTHALYRSKCEGSGKPAYFYPCGVEFEHFYAAAEDTELPLVEPPELQGIGRPRLFYMGLIDARIDGELLASVAEAEPSWQIVMAGPIDIGQFDARRLLDRYPNIHFLGSIKYQRLPQFLAHSDVCIMPWKVNELTRHINPTKTLEYLSTGRPVVSIRLPDLEAFFGDVVALADTSAEFIKQCHRALAGELSTQCRRGLEMARSYSWEKVVREMEEHVARAIAARTQGQNVPKREGSKGQ</sequence>
<dbReference type="GO" id="GO:0016740">
    <property type="term" value="F:transferase activity"/>
    <property type="evidence" value="ECO:0007669"/>
    <property type="project" value="UniProtKB-KW"/>
</dbReference>
<dbReference type="PANTHER" id="PTHR12526:SF630">
    <property type="entry name" value="GLYCOSYLTRANSFERASE"/>
    <property type="match status" value="1"/>
</dbReference>
<evidence type="ECO:0000313" key="3">
    <source>
        <dbReference type="EMBL" id="AXA36569.1"/>
    </source>
</evidence>
<feature type="domain" description="Spore protein YkvP/CgeB glycosyl transferase-like" evidence="2">
    <location>
        <begin position="270"/>
        <end position="416"/>
    </location>
</feature>
<keyword evidence="1" id="KW-0812">Transmembrane</keyword>
<evidence type="ECO:0000313" key="4">
    <source>
        <dbReference type="Proteomes" id="UP000262583"/>
    </source>
</evidence>
<evidence type="ECO:0000256" key="1">
    <source>
        <dbReference type="SAM" id="Phobius"/>
    </source>
</evidence>
<dbReference type="KEGG" id="schv:BRCON_1792"/>
<dbReference type="Proteomes" id="UP000262583">
    <property type="component" value="Chromosome"/>
</dbReference>
<reference evidence="3 4" key="1">
    <citation type="submission" date="2018-05" db="EMBL/GenBank/DDBJ databases">
        <title>A metagenomic window into the 2 km-deep terrestrial subsurface aquifer revealed taxonomically and functionally diverse microbial community comprising novel uncultured bacterial lineages.</title>
        <authorList>
            <person name="Kadnikov V.V."/>
            <person name="Mardanov A.V."/>
            <person name="Beletsky A.V."/>
            <person name="Banks D."/>
            <person name="Pimenov N.V."/>
            <person name="Frank Y.A."/>
            <person name="Karnachuk O.V."/>
            <person name="Ravin N.V."/>
        </authorList>
    </citation>
    <scope>NUCLEOTIDE SEQUENCE [LARGE SCALE GENOMIC DNA]</scope>
    <source>
        <strain evidence="3">BY</strain>
    </source>
</reference>
<dbReference type="SUPFAM" id="SSF53756">
    <property type="entry name" value="UDP-Glycosyltransferase/glycogen phosphorylase"/>
    <property type="match status" value="1"/>
</dbReference>
<dbReference type="EMBL" id="CP030759">
    <property type="protein sequence ID" value="AXA36569.1"/>
    <property type="molecule type" value="Genomic_DNA"/>
</dbReference>
<dbReference type="Pfam" id="PF13524">
    <property type="entry name" value="Glyco_trans_1_2"/>
    <property type="match status" value="1"/>
</dbReference>